<protein>
    <submittedName>
        <fullName evidence="2">Uncharacterized protein</fullName>
    </submittedName>
</protein>
<dbReference type="EMBL" id="JBFOHK010000002">
    <property type="protein sequence ID" value="MEW9571654.1"/>
    <property type="molecule type" value="Genomic_DNA"/>
</dbReference>
<proteinExistence type="predicted"/>
<keyword evidence="3" id="KW-1185">Reference proteome</keyword>
<accession>A0ABV3QDK0</accession>
<comment type="caution">
    <text evidence="2">The sequence shown here is derived from an EMBL/GenBank/DDBJ whole genome shotgun (WGS) entry which is preliminary data.</text>
</comment>
<dbReference type="RefSeq" id="WP_367853735.1">
    <property type="nucleotide sequence ID" value="NZ_JBFOHK010000002.1"/>
</dbReference>
<feature type="transmembrane region" description="Helical" evidence="1">
    <location>
        <begin position="12"/>
        <end position="32"/>
    </location>
</feature>
<evidence type="ECO:0000256" key="1">
    <source>
        <dbReference type="SAM" id="Phobius"/>
    </source>
</evidence>
<reference evidence="2 3" key="1">
    <citation type="submission" date="2024-06" db="EMBL/GenBank/DDBJ databases">
        <authorList>
            <person name="Woo H."/>
        </authorList>
    </citation>
    <scope>NUCLEOTIDE SEQUENCE [LARGE SCALE GENOMIC DNA]</scope>
    <source>
        <strain evidence="2 3">Si-c</strain>
    </source>
</reference>
<organism evidence="2 3">
    <name type="scientific">Rhodanobacter lycopersici</name>
    <dbReference type="NCBI Taxonomy" id="3162487"/>
    <lineage>
        <taxon>Bacteria</taxon>
        <taxon>Pseudomonadati</taxon>
        <taxon>Pseudomonadota</taxon>
        <taxon>Gammaproteobacteria</taxon>
        <taxon>Lysobacterales</taxon>
        <taxon>Rhodanobacteraceae</taxon>
        <taxon>Rhodanobacter</taxon>
    </lineage>
</organism>
<gene>
    <name evidence="2" type="ORF">ABQJ54_07815</name>
</gene>
<keyword evidence="1" id="KW-1133">Transmembrane helix</keyword>
<evidence type="ECO:0000313" key="2">
    <source>
        <dbReference type="EMBL" id="MEW9571654.1"/>
    </source>
</evidence>
<keyword evidence="1" id="KW-0472">Membrane</keyword>
<name>A0ABV3QDK0_9GAMM</name>
<evidence type="ECO:0000313" key="3">
    <source>
        <dbReference type="Proteomes" id="UP001556220"/>
    </source>
</evidence>
<dbReference type="Proteomes" id="UP001556220">
    <property type="component" value="Unassembled WGS sequence"/>
</dbReference>
<keyword evidence="1" id="KW-0812">Transmembrane</keyword>
<feature type="transmembrane region" description="Helical" evidence="1">
    <location>
        <begin position="44"/>
        <end position="68"/>
    </location>
</feature>
<sequence length="229" mass="24751">MNPIELLRLPATVLLVLAAVLLLLSLLQLVTLRRRLDAGARLAASWHALLCAVCFALAVLLGVGGWALRGYRLLGEETPVVDIDAHILSPQRWAVTLAWPDGSMRQLELAGDDWRVEAVVLKWKLPVLLAGLPPLYRLDRIDGRYDDPAQEASAPRTVIGLGSADGFDLLDLHRQYPRALPMVDAVYGSGTFLPLVDGGHYSVSLSRTGALVARPDAATQQRISSPLGG</sequence>